<dbReference type="Proteomes" id="UP001055439">
    <property type="component" value="Chromosome 3"/>
</dbReference>
<sequence length="85" mass="9368">MAIYTPSNQILWKPDMAKFMGSYGVLKHAAKVLQRSFSCARVCRLPDQRLKGKERAGVVMAVPQDVEEGHLTVVAVVGIKLVELS</sequence>
<evidence type="ECO:0000313" key="2">
    <source>
        <dbReference type="Proteomes" id="UP001055439"/>
    </source>
</evidence>
<proteinExistence type="predicted"/>
<protein>
    <submittedName>
        <fullName evidence="1">Uncharacterized protein</fullName>
    </submittedName>
</protein>
<evidence type="ECO:0000313" key="1">
    <source>
        <dbReference type="EMBL" id="URD93949.1"/>
    </source>
</evidence>
<dbReference type="EMBL" id="CP097505">
    <property type="protein sequence ID" value="URD93949.1"/>
    <property type="molecule type" value="Genomic_DNA"/>
</dbReference>
<gene>
    <name evidence="1" type="ORF">MUK42_01404</name>
</gene>
<name>A0A9E7FCT6_9LILI</name>
<accession>A0A9E7FCT6</accession>
<reference evidence="1" key="1">
    <citation type="submission" date="2022-05" db="EMBL/GenBank/DDBJ databases">
        <title>The Musa troglodytarum L. genome provides insights into the mechanism of non-climacteric behaviour and enrichment of carotenoids.</title>
        <authorList>
            <person name="Wang J."/>
        </authorList>
    </citation>
    <scope>NUCLEOTIDE SEQUENCE</scope>
    <source>
        <tissue evidence="1">Leaf</tissue>
    </source>
</reference>
<keyword evidence="2" id="KW-1185">Reference proteome</keyword>
<organism evidence="1 2">
    <name type="scientific">Musa troglodytarum</name>
    <name type="common">fe'i banana</name>
    <dbReference type="NCBI Taxonomy" id="320322"/>
    <lineage>
        <taxon>Eukaryota</taxon>
        <taxon>Viridiplantae</taxon>
        <taxon>Streptophyta</taxon>
        <taxon>Embryophyta</taxon>
        <taxon>Tracheophyta</taxon>
        <taxon>Spermatophyta</taxon>
        <taxon>Magnoliopsida</taxon>
        <taxon>Liliopsida</taxon>
        <taxon>Zingiberales</taxon>
        <taxon>Musaceae</taxon>
        <taxon>Musa</taxon>
    </lineage>
</organism>
<dbReference type="AlphaFoldDB" id="A0A9E7FCT6"/>